<organism evidence="1">
    <name type="scientific">mine drainage metagenome</name>
    <dbReference type="NCBI Taxonomy" id="410659"/>
    <lineage>
        <taxon>unclassified sequences</taxon>
        <taxon>metagenomes</taxon>
        <taxon>ecological metagenomes</taxon>
    </lineage>
</organism>
<dbReference type="Gene3D" id="3.40.50.12370">
    <property type="match status" value="1"/>
</dbReference>
<reference evidence="1" key="1">
    <citation type="submission" date="2016-10" db="EMBL/GenBank/DDBJ databases">
        <title>Sequence of Gallionella enrichment culture.</title>
        <authorList>
            <person name="Poehlein A."/>
            <person name="Muehling M."/>
            <person name="Daniel R."/>
        </authorList>
    </citation>
    <scope>NUCLEOTIDE SEQUENCE</scope>
</reference>
<evidence type="ECO:0000313" key="1">
    <source>
        <dbReference type="EMBL" id="OIQ90750.1"/>
    </source>
</evidence>
<dbReference type="EMBL" id="MLJW01000281">
    <property type="protein sequence ID" value="OIQ90750.1"/>
    <property type="molecule type" value="Genomic_DNA"/>
</dbReference>
<dbReference type="SUPFAM" id="SSF52402">
    <property type="entry name" value="Adenine nucleotide alpha hydrolases-like"/>
    <property type="match status" value="1"/>
</dbReference>
<comment type="caution">
    <text evidence="1">The sequence shown here is derived from an EMBL/GenBank/DDBJ whole genome shotgun (WGS) entry which is preliminary data.</text>
</comment>
<protein>
    <submittedName>
        <fullName evidence="1">Universal stress protein family protein</fullName>
    </submittedName>
</protein>
<dbReference type="AlphaFoldDB" id="A0A1J5R473"/>
<sequence length="287" mass="32835">MNLFKNILIPVNKGMDASVAVKKALELKDEKEQVRIHFLMYRNESFEYNFLNFFKKKKSSGNSSYNTLFETRFPSFKKEIEEQCDNCSLVIDTIPQKNITKGLIKYINENSIDLFLFCQKRATHGLGFSKKINFNKIARQSSCSVLSITPGSLNHSVKSIILPVGSFIPEKKIQIAIAFAQKYNGLIHLVTMLDNSDEGHSKMKVDIFYKTYKILQECGYTPQYKILSKYESHEILLRYAENANADLILLNPEKRSFLSTITVNAIVDFISPHSHLQVLMTKPNIAS</sequence>
<accession>A0A1J5R473</accession>
<proteinExistence type="predicted"/>
<gene>
    <name evidence="1" type="ORF">GALL_273590</name>
</gene>
<name>A0A1J5R473_9ZZZZ</name>